<dbReference type="Proteomes" id="UP001519460">
    <property type="component" value="Unassembled WGS sequence"/>
</dbReference>
<dbReference type="AlphaFoldDB" id="A0ABD0KJU3"/>
<keyword evidence="2 4" id="KW-0863">Zinc-finger</keyword>
<proteinExistence type="predicted"/>
<dbReference type="InterPro" id="IPR001841">
    <property type="entry name" value="Znf_RING"/>
</dbReference>
<feature type="compositionally biased region" description="Basic residues" evidence="5">
    <location>
        <begin position="46"/>
        <end position="65"/>
    </location>
</feature>
<keyword evidence="3" id="KW-0862">Zinc</keyword>
<protein>
    <recommendedName>
        <fullName evidence="6">RING-type domain-containing protein</fullName>
    </recommendedName>
</protein>
<dbReference type="InterPro" id="IPR013083">
    <property type="entry name" value="Znf_RING/FYVE/PHD"/>
</dbReference>
<dbReference type="SUPFAM" id="SSF57850">
    <property type="entry name" value="RING/U-box"/>
    <property type="match status" value="1"/>
</dbReference>
<dbReference type="PANTHER" id="PTHR45931:SF3">
    <property type="entry name" value="RING ZINC FINGER-CONTAINING PROTEIN"/>
    <property type="match status" value="1"/>
</dbReference>
<evidence type="ECO:0000256" key="3">
    <source>
        <dbReference type="ARBA" id="ARBA00022833"/>
    </source>
</evidence>
<organism evidence="7 8">
    <name type="scientific">Batillaria attramentaria</name>
    <dbReference type="NCBI Taxonomy" id="370345"/>
    <lineage>
        <taxon>Eukaryota</taxon>
        <taxon>Metazoa</taxon>
        <taxon>Spiralia</taxon>
        <taxon>Lophotrochozoa</taxon>
        <taxon>Mollusca</taxon>
        <taxon>Gastropoda</taxon>
        <taxon>Caenogastropoda</taxon>
        <taxon>Sorbeoconcha</taxon>
        <taxon>Cerithioidea</taxon>
        <taxon>Batillariidae</taxon>
        <taxon>Batillaria</taxon>
    </lineage>
</organism>
<dbReference type="Pfam" id="PF13639">
    <property type="entry name" value="zf-RING_2"/>
    <property type="match status" value="1"/>
</dbReference>
<evidence type="ECO:0000256" key="4">
    <source>
        <dbReference type="PROSITE-ProRule" id="PRU00175"/>
    </source>
</evidence>
<dbReference type="PANTHER" id="PTHR45931">
    <property type="entry name" value="SI:CH211-59O9.10"/>
    <property type="match status" value="1"/>
</dbReference>
<evidence type="ECO:0000256" key="2">
    <source>
        <dbReference type="ARBA" id="ARBA00022771"/>
    </source>
</evidence>
<gene>
    <name evidence="7" type="ORF">BaRGS_00021525</name>
</gene>
<evidence type="ECO:0000313" key="8">
    <source>
        <dbReference type="Proteomes" id="UP001519460"/>
    </source>
</evidence>
<comment type="caution">
    <text evidence="7">The sequence shown here is derived from an EMBL/GenBank/DDBJ whole genome shotgun (WGS) entry which is preliminary data.</text>
</comment>
<name>A0ABD0KJU3_9CAEN</name>
<evidence type="ECO:0000256" key="1">
    <source>
        <dbReference type="ARBA" id="ARBA00022723"/>
    </source>
</evidence>
<keyword evidence="8" id="KW-1185">Reference proteome</keyword>
<dbReference type="GO" id="GO:0008270">
    <property type="term" value="F:zinc ion binding"/>
    <property type="evidence" value="ECO:0007669"/>
    <property type="project" value="UniProtKB-KW"/>
</dbReference>
<reference evidence="7 8" key="1">
    <citation type="journal article" date="2023" name="Sci. Data">
        <title>Genome assembly of the Korean intertidal mud-creeper Batillaria attramentaria.</title>
        <authorList>
            <person name="Patra A.K."/>
            <person name="Ho P.T."/>
            <person name="Jun S."/>
            <person name="Lee S.J."/>
            <person name="Kim Y."/>
            <person name="Won Y.J."/>
        </authorList>
    </citation>
    <scope>NUCLEOTIDE SEQUENCE [LARGE SCALE GENOMIC DNA]</scope>
    <source>
        <strain evidence="7">Wonlab-2016</strain>
    </source>
</reference>
<evidence type="ECO:0000256" key="5">
    <source>
        <dbReference type="SAM" id="MobiDB-lite"/>
    </source>
</evidence>
<keyword evidence="1" id="KW-0479">Metal-binding</keyword>
<accession>A0ABD0KJU3</accession>
<feature type="region of interest" description="Disordered" evidence="5">
    <location>
        <begin position="40"/>
        <end position="65"/>
    </location>
</feature>
<dbReference type="InterPro" id="IPR051834">
    <property type="entry name" value="RING_finger_E3_ligase"/>
</dbReference>
<dbReference type="EMBL" id="JACVVK020000167">
    <property type="protein sequence ID" value="KAK7487297.1"/>
    <property type="molecule type" value="Genomic_DNA"/>
</dbReference>
<dbReference type="PROSITE" id="PS50089">
    <property type="entry name" value="ZF_RING_2"/>
    <property type="match status" value="1"/>
</dbReference>
<sequence length="273" mass="31071">MPGNQIYDSFSGVMDASDKEERDLFVTIMEDINDVMEKCRPFSHSQQRRKPRLQTSKVKHMPSKLNKRHQKTLYSQLRQQKMRPLLHDFDCEYDDFAYECDYYSTFSFSPDCQSVCMESPQNLKHSLNEDNVPSEVPTDVISFLINLQHREMTPEDYDMLLRLDEGIAPKTVQADVLGNLKTDIIRVVTADGEECASCAVCMEQYEVGQSRKFLPCGHVFHVQCIDTWLLNSSQNCPLDGLPVDPAAEASPDDSVDEGRTSLAALPRMGLCRS</sequence>
<dbReference type="SMART" id="SM00184">
    <property type="entry name" value="RING"/>
    <property type="match status" value="1"/>
</dbReference>
<dbReference type="Gene3D" id="3.30.40.10">
    <property type="entry name" value="Zinc/RING finger domain, C3HC4 (zinc finger)"/>
    <property type="match status" value="1"/>
</dbReference>
<evidence type="ECO:0000259" key="6">
    <source>
        <dbReference type="PROSITE" id="PS50089"/>
    </source>
</evidence>
<feature type="domain" description="RING-type" evidence="6">
    <location>
        <begin position="198"/>
        <end position="239"/>
    </location>
</feature>
<evidence type="ECO:0000313" key="7">
    <source>
        <dbReference type="EMBL" id="KAK7487297.1"/>
    </source>
</evidence>